<reference evidence="1 2" key="1">
    <citation type="journal article" date="2021" name="Elife">
        <title>Chloroplast acquisition without the gene transfer in kleptoplastic sea slugs, Plakobranchus ocellatus.</title>
        <authorList>
            <person name="Maeda T."/>
            <person name="Takahashi S."/>
            <person name="Yoshida T."/>
            <person name="Shimamura S."/>
            <person name="Takaki Y."/>
            <person name="Nagai Y."/>
            <person name="Toyoda A."/>
            <person name="Suzuki Y."/>
            <person name="Arimoto A."/>
            <person name="Ishii H."/>
            <person name="Satoh N."/>
            <person name="Nishiyama T."/>
            <person name="Hasebe M."/>
            <person name="Maruyama T."/>
            <person name="Minagawa J."/>
            <person name="Obokata J."/>
            <person name="Shigenobu S."/>
        </authorList>
    </citation>
    <scope>NUCLEOTIDE SEQUENCE [LARGE SCALE GENOMIC DNA]</scope>
</reference>
<protein>
    <submittedName>
        <fullName evidence="1">Uncharacterized protein</fullName>
    </submittedName>
</protein>
<dbReference type="EMBL" id="BLXT01007319">
    <property type="protein sequence ID" value="GFO38487.1"/>
    <property type="molecule type" value="Genomic_DNA"/>
</dbReference>
<dbReference type="Proteomes" id="UP000735302">
    <property type="component" value="Unassembled WGS sequence"/>
</dbReference>
<sequence length="85" mass="9293">MSGQNLSLYLIGDTDKVLALVGHNGWQKFNMYLHRLKRKGLINTDIVNGLIVDHEGAVGVFQGGVGCQNGVVRLDHSSGNLYIKQ</sequence>
<evidence type="ECO:0000313" key="2">
    <source>
        <dbReference type="Proteomes" id="UP000735302"/>
    </source>
</evidence>
<organism evidence="1 2">
    <name type="scientific">Plakobranchus ocellatus</name>
    <dbReference type="NCBI Taxonomy" id="259542"/>
    <lineage>
        <taxon>Eukaryota</taxon>
        <taxon>Metazoa</taxon>
        <taxon>Spiralia</taxon>
        <taxon>Lophotrochozoa</taxon>
        <taxon>Mollusca</taxon>
        <taxon>Gastropoda</taxon>
        <taxon>Heterobranchia</taxon>
        <taxon>Euthyneura</taxon>
        <taxon>Panpulmonata</taxon>
        <taxon>Sacoglossa</taxon>
        <taxon>Placobranchoidea</taxon>
        <taxon>Plakobranchidae</taxon>
        <taxon>Plakobranchus</taxon>
    </lineage>
</organism>
<comment type="caution">
    <text evidence="1">The sequence shown here is derived from an EMBL/GenBank/DDBJ whole genome shotgun (WGS) entry which is preliminary data.</text>
</comment>
<gene>
    <name evidence="1" type="ORF">PoB_006499200</name>
</gene>
<accession>A0AAV4D2S5</accession>
<evidence type="ECO:0000313" key="1">
    <source>
        <dbReference type="EMBL" id="GFO38487.1"/>
    </source>
</evidence>
<keyword evidence="2" id="KW-1185">Reference proteome</keyword>
<name>A0AAV4D2S5_9GAST</name>
<dbReference type="AlphaFoldDB" id="A0AAV4D2S5"/>
<proteinExistence type="predicted"/>